<dbReference type="Proteomes" id="UP000078546">
    <property type="component" value="Unassembled WGS sequence"/>
</dbReference>
<dbReference type="VEuPathDB" id="PlasmoDB:PocGH01_00222400"/>
<dbReference type="Pfam" id="PF05795">
    <property type="entry name" value="Plasmodium_Vir"/>
    <property type="match status" value="2"/>
</dbReference>
<sequence>MAKGSSHAGPRRLSETYSIDLLSKKIYDHMEINHLDLSHYDEKCNITFSSKNNDQVKEICKKTLSYLEKSDVWDIPNSRYSSCILLNYWIYDKLNHILGDKYTSDVAFGSLQLPWNYPMNNRSNIAYSNKCKDNFGMLNHDDWKKRKELYDYYVDIETLLSTANNYVDQCKYYYEYIEKKKELFKYFDDLFISDQSKCPEFYYQCKDYNPKEVLPKLQCHNQIVQERAASEISQKARVQAPDPKLSGIEGDSPSKEMALENSQIGTKIGHSLLGIAPVFLTASALYRYTPVGSWVRKLGGYNTNSIRDMDAGEMNEFLGNTQESGDILFDSSENYISYQPM</sequence>
<dbReference type="AlphaFoldDB" id="A0A1A8X7W3"/>
<accession>A0A1A8X7W3</accession>
<organism evidence="1 2">
    <name type="scientific">Plasmodium ovale curtisi</name>
    <dbReference type="NCBI Taxonomy" id="864141"/>
    <lineage>
        <taxon>Eukaryota</taxon>
        <taxon>Sar</taxon>
        <taxon>Alveolata</taxon>
        <taxon>Apicomplexa</taxon>
        <taxon>Aconoidasida</taxon>
        <taxon>Haemosporida</taxon>
        <taxon>Plasmodiidae</taxon>
        <taxon>Plasmodium</taxon>
        <taxon>Plasmodium (Plasmodium)</taxon>
    </lineage>
</organism>
<evidence type="ECO:0000313" key="1">
    <source>
        <dbReference type="EMBL" id="SBS99861.1"/>
    </source>
</evidence>
<proteinExistence type="predicted"/>
<evidence type="ECO:0000313" key="2">
    <source>
        <dbReference type="Proteomes" id="UP000078546"/>
    </source>
</evidence>
<gene>
    <name evidence="1" type="ORF">POVCU1_055650</name>
</gene>
<dbReference type="InterPro" id="IPR008780">
    <property type="entry name" value="Plasmodium_Vir"/>
</dbReference>
<dbReference type="EMBL" id="FLQV01001571">
    <property type="protein sequence ID" value="SBS99861.1"/>
    <property type="molecule type" value="Genomic_DNA"/>
</dbReference>
<reference evidence="2" key="1">
    <citation type="submission" date="2016-05" db="EMBL/GenBank/DDBJ databases">
        <authorList>
            <person name="Naeem Raeece"/>
        </authorList>
    </citation>
    <scope>NUCLEOTIDE SEQUENCE [LARGE SCALE GENOMIC DNA]</scope>
</reference>
<name>A0A1A8X7W3_PLAOA</name>
<protein>
    <submittedName>
        <fullName evidence="1">PIR Superfamily Protein</fullName>
    </submittedName>
</protein>